<gene>
    <name evidence="3" type="ORF">AAFF_G00158630</name>
</gene>
<dbReference type="Pfam" id="PF04732">
    <property type="entry name" value="Filament_head"/>
    <property type="match status" value="1"/>
</dbReference>
<dbReference type="AlphaFoldDB" id="A0AAD7W8E1"/>
<feature type="region of interest" description="Disordered" evidence="1">
    <location>
        <begin position="51"/>
        <end position="72"/>
    </location>
</feature>
<sequence>MSRHAYATSSSSSASSYRRMFGSGRAVPPFLPGRGSGGSGHMASRVYEVTKSSSLPSYSSYRASSSGYGGGGAARSYAGLGETLDFSLADA</sequence>
<evidence type="ECO:0000256" key="1">
    <source>
        <dbReference type="SAM" id="MobiDB-lite"/>
    </source>
</evidence>
<protein>
    <recommendedName>
        <fullName evidence="2">Intermediate filament head DNA-binding domain-containing protein</fullName>
    </recommendedName>
</protein>
<dbReference type="InterPro" id="IPR006821">
    <property type="entry name" value="Intermed_filament_DNA-bd"/>
</dbReference>
<comment type="caution">
    <text evidence="3">The sequence shown here is derived from an EMBL/GenBank/DDBJ whole genome shotgun (WGS) entry which is preliminary data.</text>
</comment>
<feature type="domain" description="Intermediate filament head DNA-binding" evidence="2">
    <location>
        <begin position="13"/>
        <end position="91"/>
    </location>
</feature>
<organism evidence="3 4">
    <name type="scientific">Aldrovandia affinis</name>
    <dbReference type="NCBI Taxonomy" id="143900"/>
    <lineage>
        <taxon>Eukaryota</taxon>
        <taxon>Metazoa</taxon>
        <taxon>Chordata</taxon>
        <taxon>Craniata</taxon>
        <taxon>Vertebrata</taxon>
        <taxon>Euteleostomi</taxon>
        <taxon>Actinopterygii</taxon>
        <taxon>Neopterygii</taxon>
        <taxon>Teleostei</taxon>
        <taxon>Notacanthiformes</taxon>
        <taxon>Halosauridae</taxon>
        <taxon>Aldrovandia</taxon>
    </lineage>
</organism>
<feature type="compositionally biased region" description="Low complexity" evidence="1">
    <location>
        <begin position="52"/>
        <end position="66"/>
    </location>
</feature>
<name>A0AAD7W8E1_9TELE</name>
<proteinExistence type="predicted"/>
<evidence type="ECO:0000313" key="4">
    <source>
        <dbReference type="Proteomes" id="UP001221898"/>
    </source>
</evidence>
<dbReference type="GO" id="GO:0005882">
    <property type="term" value="C:intermediate filament"/>
    <property type="evidence" value="ECO:0007669"/>
    <property type="project" value="InterPro"/>
</dbReference>
<evidence type="ECO:0000313" key="3">
    <source>
        <dbReference type="EMBL" id="KAJ8387240.1"/>
    </source>
</evidence>
<dbReference type="EMBL" id="JAINUG010000214">
    <property type="protein sequence ID" value="KAJ8387240.1"/>
    <property type="molecule type" value="Genomic_DNA"/>
</dbReference>
<evidence type="ECO:0000259" key="2">
    <source>
        <dbReference type="Pfam" id="PF04732"/>
    </source>
</evidence>
<dbReference type="Proteomes" id="UP001221898">
    <property type="component" value="Unassembled WGS sequence"/>
</dbReference>
<accession>A0AAD7W8E1</accession>
<keyword evidence="4" id="KW-1185">Reference proteome</keyword>
<reference evidence="3" key="1">
    <citation type="journal article" date="2023" name="Science">
        <title>Genome structures resolve the early diversification of teleost fishes.</title>
        <authorList>
            <person name="Parey E."/>
            <person name="Louis A."/>
            <person name="Montfort J."/>
            <person name="Bouchez O."/>
            <person name="Roques C."/>
            <person name="Iampietro C."/>
            <person name="Lluch J."/>
            <person name="Castinel A."/>
            <person name="Donnadieu C."/>
            <person name="Desvignes T."/>
            <person name="Floi Bucao C."/>
            <person name="Jouanno E."/>
            <person name="Wen M."/>
            <person name="Mejri S."/>
            <person name="Dirks R."/>
            <person name="Jansen H."/>
            <person name="Henkel C."/>
            <person name="Chen W.J."/>
            <person name="Zahm M."/>
            <person name="Cabau C."/>
            <person name="Klopp C."/>
            <person name="Thompson A.W."/>
            <person name="Robinson-Rechavi M."/>
            <person name="Braasch I."/>
            <person name="Lecointre G."/>
            <person name="Bobe J."/>
            <person name="Postlethwait J.H."/>
            <person name="Berthelot C."/>
            <person name="Roest Crollius H."/>
            <person name="Guiguen Y."/>
        </authorList>
    </citation>
    <scope>NUCLEOTIDE SEQUENCE</scope>
    <source>
        <strain evidence="3">NC1722</strain>
    </source>
</reference>